<dbReference type="SUPFAM" id="SSF51395">
    <property type="entry name" value="FMN-linked oxidoreductases"/>
    <property type="match status" value="1"/>
</dbReference>
<reference evidence="4" key="1">
    <citation type="journal article" date="2023" name="Commun. Biol.">
        <title>Genome analysis of Parmales, the sister group of diatoms, reveals the evolutionary specialization of diatoms from phago-mixotrophs to photoautotrophs.</title>
        <authorList>
            <person name="Ban H."/>
            <person name="Sato S."/>
            <person name="Yoshikawa S."/>
            <person name="Yamada K."/>
            <person name="Nakamura Y."/>
            <person name="Ichinomiya M."/>
            <person name="Sato N."/>
            <person name="Blanc-Mathieu R."/>
            <person name="Endo H."/>
            <person name="Kuwata A."/>
            <person name="Ogata H."/>
        </authorList>
    </citation>
    <scope>NUCLEOTIDE SEQUENCE [LARGE SCALE GENOMIC DNA]</scope>
</reference>
<protein>
    <recommendedName>
        <fullName evidence="2">FMN-dependent dehydrogenase domain-containing protein</fullName>
    </recommendedName>
</protein>
<sequence length="101" mass="11579">MRAHPRSARPPLLSLKKTPTKYFLTPRPNPTGGFQALALTVDFTWYGNRERDIRNGFTIPPNYTPKQVWEAIKAPAWSWDFLANPAYNYACINTEVRVIKG</sequence>
<comment type="cofactor">
    <cofactor evidence="1">
        <name>FMN</name>
        <dbReference type="ChEBI" id="CHEBI:58210"/>
    </cofactor>
</comment>
<gene>
    <name evidence="3" type="ORF">TL16_g09258</name>
</gene>
<dbReference type="Gene3D" id="3.20.20.70">
    <property type="entry name" value="Aldolase class I"/>
    <property type="match status" value="1"/>
</dbReference>
<name>A0A9W7B5I1_9STRA</name>
<accession>A0A9W7B5I1</accession>
<evidence type="ECO:0000313" key="4">
    <source>
        <dbReference type="Proteomes" id="UP001162640"/>
    </source>
</evidence>
<dbReference type="InterPro" id="IPR000262">
    <property type="entry name" value="FMN-dep_DH"/>
</dbReference>
<organism evidence="3 4">
    <name type="scientific">Triparma laevis f. inornata</name>
    <dbReference type="NCBI Taxonomy" id="1714386"/>
    <lineage>
        <taxon>Eukaryota</taxon>
        <taxon>Sar</taxon>
        <taxon>Stramenopiles</taxon>
        <taxon>Ochrophyta</taxon>
        <taxon>Bolidophyceae</taxon>
        <taxon>Parmales</taxon>
        <taxon>Triparmaceae</taxon>
        <taxon>Triparma</taxon>
    </lineage>
</organism>
<dbReference type="EMBL" id="BLQM01000314">
    <property type="protein sequence ID" value="GMH82441.1"/>
    <property type="molecule type" value="Genomic_DNA"/>
</dbReference>
<proteinExistence type="predicted"/>
<evidence type="ECO:0000313" key="3">
    <source>
        <dbReference type="EMBL" id="GMH82441.1"/>
    </source>
</evidence>
<dbReference type="Proteomes" id="UP001162640">
    <property type="component" value="Unassembled WGS sequence"/>
</dbReference>
<dbReference type="GO" id="GO:0016491">
    <property type="term" value="F:oxidoreductase activity"/>
    <property type="evidence" value="ECO:0007669"/>
    <property type="project" value="InterPro"/>
</dbReference>
<feature type="domain" description="FMN-dependent dehydrogenase" evidence="2">
    <location>
        <begin position="33"/>
        <end position="82"/>
    </location>
</feature>
<dbReference type="InterPro" id="IPR013785">
    <property type="entry name" value="Aldolase_TIM"/>
</dbReference>
<evidence type="ECO:0000256" key="1">
    <source>
        <dbReference type="ARBA" id="ARBA00001917"/>
    </source>
</evidence>
<evidence type="ECO:0000259" key="2">
    <source>
        <dbReference type="Pfam" id="PF01070"/>
    </source>
</evidence>
<dbReference type="AlphaFoldDB" id="A0A9W7B5I1"/>
<comment type="caution">
    <text evidence="3">The sequence shown here is derived from an EMBL/GenBank/DDBJ whole genome shotgun (WGS) entry which is preliminary data.</text>
</comment>
<dbReference type="Pfam" id="PF01070">
    <property type="entry name" value="FMN_dh"/>
    <property type="match status" value="1"/>
</dbReference>